<gene>
    <name evidence="1" type="primary">BnaAnng02200D</name>
    <name evidence="1" type="ORF">GSBRNA2T00060973001</name>
</gene>
<name>A0A078FCF6_BRANA</name>
<organism evidence="1 2">
    <name type="scientific">Brassica napus</name>
    <name type="common">Rape</name>
    <dbReference type="NCBI Taxonomy" id="3708"/>
    <lineage>
        <taxon>Eukaryota</taxon>
        <taxon>Viridiplantae</taxon>
        <taxon>Streptophyta</taxon>
        <taxon>Embryophyta</taxon>
        <taxon>Tracheophyta</taxon>
        <taxon>Spermatophyta</taxon>
        <taxon>Magnoliopsida</taxon>
        <taxon>eudicotyledons</taxon>
        <taxon>Gunneridae</taxon>
        <taxon>Pentapetalae</taxon>
        <taxon>rosids</taxon>
        <taxon>malvids</taxon>
        <taxon>Brassicales</taxon>
        <taxon>Brassicaceae</taxon>
        <taxon>Brassiceae</taxon>
        <taxon>Brassica</taxon>
    </lineage>
</organism>
<dbReference type="PaxDb" id="3708-A0A078FCF6"/>
<accession>A0A078FCF6</accession>
<proteinExistence type="predicted"/>
<dbReference type="AlphaFoldDB" id="A0A078FCF6"/>
<dbReference type="Proteomes" id="UP000028999">
    <property type="component" value="Unassembled WGS sequence"/>
</dbReference>
<evidence type="ECO:0000313" key="2">
    <source>
        <dbReference type="Proteomes" id="UP000028999"/>
    </source>
</evidence>
<dbReference type="Gramene" id="CDY12035">
    <property type="protein sequence ID" value="CDY12035"/>
    <property type="gene ID" value="GSBRNA2T00060973001"/>
</dbReference>
<dbReference type="EMBL" id="LK032016">
    <property type="protein sequence ID" value="CDY12035.1"/>
    <property type="molecule type" value="Genomic_DNA"/>
</dbReference>
<evidence type="ECO:0000313" key="1">
    <source>
        <dbReference type="EMBL" id="CDY12035.1"/>
    </source>
</evidence>
<sequence>MQIHICRVLLRECCWLFT</sequence>
<keyword evidence="2" id="KW-1185">Reference proteome</keyword>
<reference evidence="1 2" key="1">
    <citation type="journal article" date="2014" name="Science">
        <title>Plant genetics. Early allopolyploid evolution in the post-Neolithic Brassica napus oilseed genome.</title>
        <authorList>
            <person name="Chalhoub B."/>
            <person name="Denoeud F."/>
            <person name="Liu S."/>
            <person name="Parkin I.A."/>
            <person name="Tang H."/>
            <person name="Wang X."/>
            <person name="Chiquet J."/>
            <person name="Belcram H."/>
            <person name="Tong C."/>
            <person name="Samans B."/>
            <person name="Correa M."/>
            <person name="Da Silva C."/>
            <person name="Just J."/>
            <person name="Falentin C."/>
            <person name="Koh C.S."/>
            <person name="Le Clainche I."/>
            <person name="Bernard M."/>
            <person name="Bento P."/>
            <person name="Noel B."/>
            <person name="Labadie K."/>
            <person name="Alberti A."/>
            <person name="Charles M."/>
            <person name="Arnaud D."/>
            <person name="Guo H."/>
            <person name="Daviaud C."/>
            <person name="Alamery S."/>
            <person name="Jabbari K."/>
            <person name="Zhao M."/>
            <person name="Edger P.P."/>
            <person name="Chelaifa H."/>
            <person name="Tack D."/>
            <person name="Lassalle G."/>
            <person name="Mestiri I."/>
            <person name="Schnel N."/>
            <person name="Le Paslier M.C."/>
            <person name="Fan G."/>
            <person name="Renault V."/>
            <person name="Bayer P.E."/>
            <person name="Golicz A.A."/>
            <person name="Manoli S."/>
            <person name="Lee T.H."/>
            <person name="Thi V.H."/>
            <person name="Chalabi S."/>
            <person name="Hu Q."/>
            <person name="Fan C."/>
            <person name="Tollenaere R."/>
            <person name="Lu Y."/>
            <person name="Battail C."/>
            <person name="Shen J."/>
            <person name="Sidebottom C.H."/>
            <person name="Wang X."/>
            <person name="Canaguier A."/>
            <person name="Chauveau A."/>
            <person name="Berard A."/>
            <person name="Deniot G."/>
            <person name="Guan M."/>
            <person name="Liu Z."/>
            <person name="Sun F."/>
            <person name="Lim Y.P."/>
            <person name="Lyons E."/>
            <person name="Town C.D."/>
            <person name="Bancroft I."/>
            <person name="Wang X."/>
            <person name="Meng J."/>
            <person name="Ma J."/>
            <person name="Pires J.C."/>
            <person name="King G.J."/>
            <person name="Brunel D."/>
            <person name="Delourme R."/>
            <person name="Renard M."/>
            <person name="Aury J.M."/>
            <person name="Adams K.L."/>
            <person name="Batley J."/>
            <person name="Snowdon R.J."/>
            <person name="Tost J."/>
            <person name="Edwards D."/>
            <person name="Zhou Y."/>
            <person name="Hua W."/>
            <person name="Sharpe A.G."/>
            <person name="Paterson A.H."/>
            <person name="Guan C."/>
            <person name="Wincker P."/>
        </authorList>
    </citation>
    <scope>NUCLEOTIDE SEQUENCE [LARGE SCALE GENOMIC DNA]</scope>
    <source>
        <strain evidence="2">cv. Darmor-bzh</strain>
    </source>
</reference>
<protein>
    <submittedName>
        <fullName evidence="1">BnaAnng02200D protein</fullName>
    </submittedName>
</protein>